<dbReference type="PROSITE" id="PS51257">
    <property type="entry name" value="PROKAR_LIPOPROTEIN"/>
    <property type="match status" value="1"/>
</dbReference>
<proteinExistence type="predicted"/>
<organism evidence="1 2">
    <name type="scientific">Bacillus thuringiensis serovar navarrensis</name>
    <dbReference type="NCBI Taxonomy" id="339658"/>
    <lineage>
        <taxon>Bacteria</taxon>
        <taxon>Bacillati</taxon>
        <taxon>Bacillota</taxon>
        <taxon>Bacilli</taxon>
        <taxon>Bacillales</taxon>
        <taxon>Bacillaceae</taxon>
        <taxon>Bacillus</taxon>
        <taxon>Bacillus cereus group</taxon>
    </lineage>
</organism>
<protein>
    <submittedName>
        <fullName evidence="1">Cytoplasmic protein</fullName>
    </submittedName>
</protein>
<comment type="caution">
    <text evidence="1">The sequence shown here is derived from an EMBL/GenBank/DDBJ whole genome shotgun (WGS) entry which is preliminary data.</text>
</comment>
<dbReference type="SUPFAM" id="SSF159121">
    <property type="entry name" value="BC4932-like"/>
    <property type="match status" value="1"/>
</dbReference>
<name>A0A243AS23_BACTU</name>
<evidence type="ECO:0000313" key="1">
    <source>
        <dbReference type="EMBL" id="OTY30485.1"/>
    </source>
</evidence>
<dbReference type="Pfam" id="PF06486">
    <property type="entry name" value="DUF1093"/>
    <property type="match status" value="1"/>
</dbReference>
<dbReference type="PANTHER" id="PTHR36433:SF2">
    <property type="entry name" value="YXEA FAMILY PROTEIN"/>
    <property type="match status" value="1"/>
</dbReference>
<dbReference type="NCBIfam" id="TIGR01655">
    <property type="entry name" value="yxeA_fam"/>
    <property type="match status" value="1"/>
</dbReference>
<accession>A0A243AS23</accession>
<gene>
    <name evidence="1" type="ORF">BK732_00910</name>
</gene>
<reference evidence="1 2" key="1">
    <citation type="submission" date="2016-10" db="EMBL/GenBank/DDBJ databases">
        <title>Comparative genomics of Bacillus thuringiensis reveals a path to pathogens against multiple invertebrate hosts.</title>
        <authorList>
            <person name="Zheng J."/>
            <person name="Gao Q."/>
            <person name="Liu H."/>
            <person name="Peng D."/>
            <person name="Ruan L."/>
            <person name="Sun M."/>
        </authorList>
    </citation>
    <scope>NUCLEOTIDE SEQUENCE [LARGE SCALE GENOMIC DNA]</scope>
    <source>
        <strain evidence="1">BGSC 4BM1</strain>
    </source>
</reference>
<dbReference type="InterPro" id="IPR036166">
    <property type="entry name" value="YxeA-like_sf"/>
</dbReference>
<dbReference type="RefSeq" id="WP_002204247.1">
    <property type="nucleotide sequence ID" value="NZ_NFDG01000011.1"/>
</dbReference>
<dbReference type="AlphaFoldDB" id="A0A243AS23"/>
<dbReference type="PANTHER" id="PTHR36433">
    <property type="entry name" value="HYPOTHETICAL CYTOSOLIC PROTEIN"/>
    <property type="match status" value="1"/>
</dbReference>
<evidence type="ECO:0000313" key="2">
    <source>
        <dbReference type="Proteomes" id="UP000194860"/>
    </source>
</evidence>
<dbReference type="InterPro" id="IPR006542">
    <property type="entry name" value="DUF1093"/>
</dbReference>
<dbReference type="Proteomes" id="UP000194860">
    <property type="component" value="Unassembled WGS sequence"/>
</dbReference>
<sequence>MKKIFALFAILTVFAAFSFGCDIRSLKLYGKDKYYVQIKGEGEIKDKTRVYTLPAYDEDGVEKKISFTSHKEGNDKKLKEDAFLRLYVSEDNDKSVDVKSYEEVKKEDLPEKVKKKLNVK</sequence>
<dbReference type="EMBL" id="NFDG01000011">
    <property type="protein sequence ID" value="OTY30485.1"/>
    <property type="molecule type" value="Genomic_DNA"/>
</dbReference>
<dbReference type="Gene3D" id="2.40.50.480">
    <property type="match status" value="1"/>
</dbReference>